<dbReference type="EnsemblProtists" id="PYU1_T002242">
    <property type="protein sequence ID" value="PYU1_T002242"/>
    <property type="gene ID" value="PYU1_G002239"/>
</dbReference>
<dbReference type="HOGENOM" id="CLU_2781519_0_0_1"/>
<proteinExistence type="predicted"/>
<keyword evidence="2" id="KW-1185">Reference proteome</keyword>
<dbReference type="OMA" id="MDAWIPG"/>
<dbReference type="VEuPathDB" id="FungiDB:PYU1_G002239"/>
<name>K3WBA1_GLOUD</name>
<dbReference type="eggNOG" id="ENOG502T29K">
    <property type="taxonomic scope" value="Eukaryota"/>
</dbReference>
<reference evidence="2" key="2">
    <citation type="submission" date="2010-04" db="EMBL/GenBank/DDBJ databases">
        <authorList>
            <person name="Buell R."/>
            <person name="Hamilton J."/>
            <person name="Hostetler J."/>
        </authorList>
    </citation>
    <scope>NUCLEOTIDE SEQUENCE [LARGE SCALE GENOMIC DNA]</scope>
    <source>
        <strain evidence="2">DAOM:BR144</strain>
    </source>
</reference>
<sequence>MDAWIPGVGGFQVAVGENHEIEDGEDLEKLGSDSNRLFFVLPRRSYNSFTKKNPNSVRQYALLMLLLEE</sequence>
<dbReference type="Proteomes" id="UP000019132">
    <property type="component" value="Unassembled WGS sequence"/>
</dbReference>
<dbReference type="AlphaFoldDB" id="K3WBA1"/>
<dbReference type="InParanoid" id="K3WBA1"/>
<organism evidence="1 2">
    <name type="scientific">Globisporangium ultimum (strain ATCC 200006 / CBS 805.95 / DAOM BR144)</name>
    <name type="common">Pythium ultimum</name>
    <dbReference type="NCBI Taxonomy" id="431595"/>
    <lineage>
        <taxon>Eukaryota</taxon>
        <taxon>Sar</taxon>
        <taxon>Stramenopiles</taxon>
        <taxon>Oomycota</taxon>
        <taxon>Peronosporomycetes</taxon>
        <taxon>Pythiales</taxon>
        <taxon>Pythiaceae</taxon>
        <taxon>Globisporangium</taxon>
    </lineage>
</organism>
<protein>
    <submittedName>
        <fullName evidence="1">Uncharacterized protein</fullName>
    </submittedName>
</protein>
<accession>K3WBA1</accession>
<evidence type="ECO:0000313" key="1">
    <source>
        <dbReference type="EnsemblProtists" id="PYU1_T002242"/>
    </source>
</evidence>
<reference evidence="2" key="1">
    <citation type="journal article" date="2010" name="Genome Biol.">
        <title>Genome sequence of the necrotrophic plant pathogen Pythium ultimum reveals original pathogenicity mechanisms and effector repertoire.</title>
        <authorList>
            <person name="Levesque C.A."/>
            <person name="Brouwer H."/>
            <person name="Cano L."/>
            <person name="Hamilton J.P."/>
            <person name="Holt C."/>
            <person name="Huitema E."/>
            <person name="Raffaele S."/>
            <person name="Robideau G.P."/>
            <person name="Thines M."/>
            <person name="Win J."/>
            <person name="Zerillo M.M."/>
            <person name="Beakes G.W."/>
            <person name="Boore J.L."/>
            <person name="Busam D."/>
            <person name="Dumas B."/>
            <person name="Ferriera S."/>
            <person name="Fuerstenberg S.I."/>
            <person name="Gachon C.M."/>
            <person name="Gaulin E."/>
            <person name="Govers F."/>
            <person name="Grenville-Briggs L."/>
            <person name="Horner N."/>
            <person name="Hostetler J."/>
            <person name="Jiang R.H."/>
            <person name="Johnson J."/>
            <person name="Krajaejun T."/>
            <person name="Lin H."/>
            <person name="Meijer H.J."/>
            <person name="Moore B."/>
            <person name="Morris P."/>
            <person name="Phuntmart V."/>
            <person name="Puiu D."/>
            <person name="Shetty J."/>
            <person name="Stajich J.E."/>
            <person name="Tripathy S."/>
            <person name="Wawra S."/>
            <person name="van West P."/>
            <person name="Whitty B.R."/>
            <person name="Coutinho P.M."/>
            <person name="Henrissat B."/>
            <person name="Martin F."/>
            <person name="Thomas P.D."/>
            <person name="Tyler B.M."/>
            <person name="De Vries R.P."/>
            <person name="Kamoun S."/>
            <person name="Yandell M."/>
            <person name="Tisserat N."/>
            <person name="Buell C.R."/>
        </authorList>
    </citation>
    <scope>NUCLEOTIDE SEQUENCE</scope>
    <source>
        <strain evidence="2">DAOM:BR144</strain>
    </source>
</reference>
<reference evidence="1" key="3">
    <citation type="submission" date="2014-11" db="UniProtKB">
        <authorList>
            <consortium name="EnsemblProtists"/>
        </authorList>
    </citation>
    <scope>IDENTIFICATION</scope>
    <source>
        <strain evidence="1">DAOM BR144</strain>
    </source>
</reference>
<evidence type="ECO:0000313" key="2">
    <source>
        <dbReference type="Proteomes" id="UP000019132"/>
    </source>
</evidence>